<dbReference type="InterPro" id="IPR007227">
    <property type="entry name" value="Cell_shape_determining_MreD"/>
</dbReference>
<sequence>MKVWVIAGILLGNLIVQSSLFPFIEVYGVRPDSLMVLVISFALLTGNPTSAVVGLCGGLLQDILFGQNIGFYALQYMLIGYLVGLIYGKVFAGKSLIHVFFVGVATIFRGLFAFLWMYFAGMDVSFQRLFLKVVLPEMVYSMAITPVVYYYMNKLYKYKFMNRRWHFD</sequence>
<dbReference type="OrthoDB" id="9796616at2"/>
<evidence type="ECO:0000256" key="3">
    <source>
        <dbReference type="ARBA" id="ARBA00022475"/>
    </source>
</evidence>
<protein>
    <submittedName>
        <fullName evidence="9">Rod shape-determining protein MreD</fullName>
    </submittedName>
</protein>
<dbReference type="InterPro" id="IPR017225">
    <property type="entry name" value="Cell_shape_determin_MreD_prd"/>
</dbReference>
<evidence type="ECO:0000313" key="10">
    <source>
        <dbReference type="Proteomes" id="UP000198577"/>
    </source>
</evidence>
<proteinExistence type="inferred from homology"/>
<keyword evidence="5" id="KW-0133">Cell shape</keyword>
<feature type="transmembrane region" description="Helical" evidence="8">
    <location>
        <begin position="96"/>
        <end position="117"/>
    </location>
</feature>
<evidence type="ECO:0000256" key="8">
    <source>
        <dbReference type="SAM" id="Phobius"/>
    </source>
</evidence>
<comment type="similarity">
    <text evidence="2">Belongs to the MreD family.</text>
</comment>
<dbReference type="EMBL" id="FOXR01000005">
    <property type="protein sequence ID" value="SFP87273.1"/>
    <property type="molecule type" value="Genomic_DNA"/>
</dbReference>
<keyword evidence="10" id="KW-1185">Reference proteome</keyword>
<feature type="transmembrane region" description="Helical" evidence="8">
    <location>
        <begin position="129"/>
        <end position="152"/>
    </location>
</feature>
<dbReference type="AlphaFoldDB" id="A0A1I5TW47"/>
<keyword evidence="4 8" id="KW-0812">Transmembrane</keyword>
<evidence type="ECO:0000256" key="1">
    <source>
        <dbReference type="ARBA" id="ARBA00004651"/>
    </source>
</evidence>
<accession>A0A1I5TW47</accession>
<dbReference type="RefSeq" id="WP_025748412.1">
    <property type="nucleotide sequence ID" value="NZ_FOXR01000005.1"/>
</dbReference>
<dbReference type="Proteomes" id="UP000198577">
    <property type="component" value="Unassembled WGS sequence"/>
</dbReference>
<keyword evidence="7 8" id="KW-0472">Membrane</keyword>
<dbReference type="STRING" id="937334.SAMN05444406_10584"/>
<evidence type="ECO:0000256" key="6">
    <source>
        <dbReference type="ARBA" id="ARBA00022989"/>
    </source>
</evidence>
<dbReference type="GO" id="GO:0005886">
    <property type="term" value="C:plasma membrane"/>
    <property type="evidence" value="ECO:0007669"/>
    <property type="project" value="UniProtKB-SubCell"/>
</dbReference>
<evidence type="ECO:0000256" key="7">
    <source>
        <dbReference type="ARBA" id="ARBA00023136"/>
    </source>
</evidence>
<dbReference type="Pfam" id="PF04093">
    <property type="entry name" value="MreD"/>
    <property type="match status" value="1"/>
</dbReference>
<evidence type="ECO:0000256" key="4">
    <source>
        <dbReference type="ARBA" id="ARBA00022692"/>
    </source>
</evidence>
<dbReference type="Gene3D" id="1.10.1760.20">
    <property type="match status" value="1"/>
</dbReference>
<feature type="transmembrane region" description="Helical" evidence="8">
    <location>
        <begin position="34"/>
        <end position="57"/>
    </location>
</feature>
<name>A0A1I5TW47_9FIRM</name>
<keyword evidence="6 8" id="KW-1133">Transmembrane helix</keyword>
<evidence type="ECO:0000256" key="2">
    <source>
        <dbReference type="ARBA" id="ARBA00007776"/>
    </source>
</evidence>
<comment type="subcellular location">
    <subcellularLocation>
        <location evidence="1">Cell membrane</location>
        <topology evidence="1">Multi-pass membrane protein</topology>
    </subcellularLocation>
</comment>
<dbReference type="NCBIfam" id="TIGR03426">
    <property type="entry name" value="shape_MreD"/>
    <property type="match status" value="1"/>
</dbReference>
<feature type="transmembrane region" description="Helical" evidence="8">
    <location>
        <begin position="69"/>
        <end position="90"/>
    </location>
</feature>
<dbReference type="PIRSF" id="PIRSF037497">
    <property type="entry name" value="MreD_Clostridium/Treponema_prd"/>
    <property type="match status" value="1"/>
</dbReference>
<organism evidence="9 10">
    <name type="scientific">Caldicoprobacter faecalis</name>
    <dbReference type="NCBI Taxonomy" id="937334"/>
    <lineage>
        <taxon>Bacteria</taxon>
        <taxon>Bacillati</taxon>
        <taxon>Bacillota</taxon>
        <taxon>Clostridia</taxon>
        <taxon>Caldicoprobacterales</taxon>
        <taxon>Caldicoprobacteraceae</taxon>
        <taxon>Caldicoprobacter</taxon>
    </lineage>
</organism>
<keyword evidence="3" id="KW-1003">Cell membrane</keyword>
<dbReference type="GO" id="GO:0008360">
    <property type="term" value="P:regulation of cell shape"/>
    <property type="evidence" value="ECO:0007669"/>
    <property type="project" value="UniProtKB-KW"/>
</dbReference>
<evidence type="ECO:0000256" key="5">
    <source>
        <dbReference type="ARBA" id="ARBA00022960"/>
    </source>
</evidence>
<evidence type="ECO:0000313" key="9">
    <source>
        <dbReference type="EMBL" id="SFP87273.1"/>
    </source>
</evidence>
<reference evidence="9 10" key="1">
    <citation type="submission" date="2016-10" db="EMBL/GenBank/DDBJ databases">
        <authorList>
            <person name="de Groot N.N."/>
        </authorList>
    </citation>
    <scope>NUCLEOTIDE SEQUENCE [LARGE SCALE GENOMIC DNA]</scope>
    <source>
        <strain evidence="9 10">DSM 20678</strain>
    </source>
</reference>
<gene>
    <name evidence="9" type="ORF">SAMN05444406_10584</name>
</gene>